<keyword evidence="3" id="KW-0479">Metal-binding</keyword>
<dbReference type="GO" id="GO:0046872">
    <property type="term" value="F:metal ion binding"/>
    <property type="evidence" value="ECO:0007669"/>
    <property type="project" value="UniProtKB-KW"/>
</dbReference>
<dbReference type="InterPro" id="IPR000086">
    <property type="entry name" value="NUDIX_hydrolase_dom"/>
</dbReference>
<keyword evidence="9" id="KW-1185">Reference proteome</keyword>
<dbReference type="RefSeq" id="WP_083381946.1">
    <property type="nucleotide sequence ID" value="NZ_CP035282.1"/>
</dbReference>
<evidence type="ECO:0000256" key="2">
    <source>
        <dbReference type="ARBA" id="ARBA00001946"/>
    </source>
</evidence>
<sequence>MNINDVYEKFNNRSARPKDIRHNYGVFLPLIYLKGEWHLIYESRAKSLKNQPGEISFPGGAVEKNETFKEAAIRETCEELNVKKENIKVIGELDYIITYFNFFLCPFIGTINGISVDDMKYNSDEVDHIFTVPVDFFMNNEPSTYRVDLKAVIKEDFPYELIPGGKEYNFRKGIYSIYFYKYQENIIWGITAKITKNFIDIMKEK</sequence>
<keyword evidence="6" id="KW-0464">Manganese</keyword>
<evidence type="ECO:0000259" key="7">
    <source>
        <dbReference type="PROSITE" id="PS51462"/>
    </source>
</evidence>
<name>A0A410QFL0_9FIRM</name>
<accession>A0A410QFL0</accession>
<dbReference type="InterPro" id="IPR045121">
    <property type="entry name" value="CoAse"/>
</dbReference>
<dbReference type="AlphaFoldDB" id="A0A410QFL0"/>
<reference evidence="9" key="1">
    <citation type="submission" date="2019-01" db="EMBL/GenBank/DDBJ databases">
        <title>Draft genomes of a novel of Sporanaerobacter strains.</title>
        <authorList>
            <person name="Ma S."/>
        </authorList>
    </citation>
    <scope>NUCLEOTIDE SEQUENCE [LARGE SCALE GENOMIC DNA]</scope>
    <source>
        <strain evidence="9">NJN-17</strain>
    </source>
</reference>
<dbReference type="Pfam" id="PF00293">
    <property type="entry name" value="NUDIX"/>
    <property type="match status" value="1"/>
</dbReference>
<dbReference type="PROSITE" id="PS00893">
    <property type="entry name" value="NUDIX_BOX"/>
    <property type="match status" value="1"/>
</dbReference>
<dbReference type="GO" id="GO:0010945">
    <property type="term" value="F:coenzyme A diphosphatase activity"/>
    <property type="evidence" value="ECO:0007669"/>
    <property type="project" value="InterPro"/>
</dbReference>
<dbReference type="Proteomes" id="UP000287969">
    <property type="component" value="Chromosome"/>
</dbReference>
<feature type="domain" description="Nudix hydrolase" evidence="7">
    <location>
        <begin position="22"/>
        <end position="154"/>
    </location>
</feature>
<protein>
    <submittedName>
        <fullName evidence="8">CoA pyrophosphatase</fullName>
    </submittedName>
</protein>
<dbReference type="PROSITE" id="PS51462">
    <property type="entry name" value="NUDIX"/>
    <property type="match status" value="1"/>
</dbReference>
<evidence type="ECO:0000256" key="1">
    <source>
        <dbReference type="ARBA" id="ARBA00001936"/>
    </source>
</evidence>
<comment type="cofactor">
    <cofactor evidence="1">
        <name>Mn(2+)</name>
        <dbReference type="ChEBI" id="CHEBI:29035"/>
    </cofactor>
</comment>
<evidence type="ECO:0000256" key="3">
    <source>
        <dbReference type="ARBA" id="ARBA00022723"/>
    </source>
</evidence>
<comment type="cofactor">
    <cofactor evidence="2">
        <name>Mg(2+)</name>
        <dbReference type="ChEBI" id="CHEBI:18420"/>
    </cofactor>
</comment>
<organism evidence="8 9">
    <name type="scientific">Acidilutibacter cellobiosedens</name>
    <dbReference type="NCBI Taxonomy" id="2507161"/>
    <lineage>
        <taxon>Bacteria</taxon>
        <taxon>Bacillati</taxon>
        <taxon>Bacillota</taxon>
        <taxon>Tissierellia</taxon>
        <taxon>Tissierellales</taxon>
        <taxon>Acidilutibacteraceae</taxon>
        <taxon>Acidilutibacter</taxon>
    </lineage>
</organism>
<dbReference type="KEGG" id="spoa:EQM13_15060"/>
<evidence type="ECO:0000313" key="8">
    <source>
        <dbReference type="EMBL" id="QAT62791.1"/>
    </source>
</evidence>
<dbReference type="InterPro" id="IPR020084">
    <property type="entry name" value="NUDIX_hydrolase_CS"/>
</dbReference>
<evidence type="ECO:0000256" key="5">
    <source>
        <dbReference type="ARBA" id="ARBA00022842"/>
    </source>
</evidence>
<gene>
    <name evidence="8" type="ORF">EQM13_15060</name>
</gene>
<dbReference type="Gene3D" id="3.90.79.10">
    <property type="entry name" value="Nucleoside Triphosphate Pyrophosphohydrolase"/>
    <property type="match status" value="1"/>
</dbReference>
<dbReference type="EMBL" id="CP035282">
    <property type="protein sequence ID" value="QAT62791.1"/>
    <property type="molecule type" value="Genomic_DNA"/>
</dbReference>
<dbReference type="InterPro" id="IPR015797">
    <property type="entry name" value="NUDIX_hydrolase-like_dom_sf"/>
</dbReference>
<dbReference type="CDD" id="cd03426">
    <property type="entry name" value="NUDIX_CoAse_Nudt7"/>
    <property type="match status" value="1"/>
</dbReference>
<keyword evidence="4" id="KW-0378">Hydrolase</keyword>
<evidence type="ECO:0000256" key="4">
    <source>
        <dbReference type="ARBA" id="ARBA00022801"/>
    </source>
</evidence>
<evidence type="ECO:0000313" key="9">
    <source>
        <dbReference type="Proteomes" id="UP000287969"/>
    </source>
</evidence>
<proteinExistence type="predicted"/>
<dbReference type="OrthoDB" id="9802805at2"/>
<keyword evidence="5" id="KW-0460">Magnesium</keyword>
<dbReference type="PANTHER" id="PTHR12992">
    <property type="entry name" value="NUDIX HYDROLASE"/>
    <property type="match status" value="1"/>
</dbReference>
<evidence type="ECO:0000256" key="6">
    <source>
        <dbReference type="ARBA" id="ARBA00023211"/>
    </source>
</evidence>
<dbReference type="SUPFAM" id="SSF55811">
    <property type="entry name" value="Nudix"/>
    <property type="match status" value="1"/>
</dbReference>
<dbReference type="PANTHER" id="PTHR12992:SF11">
    <property type="entry name" value="MITOCHONDRIAL COENZYME A DIPHOSPHATASE NUDT8"/>
    <property type="match status" value="1"/>
</dbReference>